<dbReference type="RefSeq" id="WP_378321840.1">
    <property type="nucleotide sequence ID" value="NZ_JBHUHY010000032.1"/>
</dbReference>
<feature type="chain" id="PRO_5046912603" evidence="1">
    <location>
        <begin position="20"/>
        <end position="50"/>
    </location>
</feature>
<accession>A0ABW5B0P4</accession>
<keyword evidence="3" id="KW-1185">Reference proteome</keyword>
<organism evidence="2 3">
    <name type="scientific">Aquimarina celericrescens</name>
    <dbReference type="NCBI Taxonomy" id="1964542"/>
    <lineage>
        <taxon>Bacteria</taxon>
        <taxon>Pseudomonadati</taxon>
        <taxon>Bacteroidota</taxon>
        <taxon>Flavobacteriia</taxon>
        <taxon>Flavobacteriales</taxon>
        <taxon>Flavobacteriaceae</taxon>
        <taxon>Aquimarina</taxon>
    </lineage>
</organism>
<proteinExistence type="predicted"/>
<dbReference type="PROSITE" id="PS51257">
    <property type="entry name" value="PROKAR_LIPOPROTEIN"/>
    <property type="match status" value="1"/>
</dbReference>
<sequence length="50" mass="5494">MRKAILILGIILFNMSLFSCTTSDLAEEIGIEEFATEGEDGEVIEEDEGN</sequence>
<evidence type="ECO:0000313" key="2">
    <source>
        <dbReference type="EMBL" id="MFD2188814.1"/>
    </source>
</evidence>
<dbReference type="Proteomes" id="UP001597344">
    <property type="component" value="Unassembled WGS sequence"/>
</dbReference>
<dbReference type="EMBL" id="JBHUHY010000032">
    <property type="protein sequence ID" value="MFD2188814.1"/>
    <property type="molecule type" value="Genomic_DNA"/>
</dbReference>
<keyword evidence="1" id="KW-0732">Signal</keyword>
<evidence type="ECO:0000313" key="3">
    <source>
        <dbReference type="Proteomes" id="UP001597344"/>
    </source>
</evidence>
<protein>
    <submittedName>
        <fullName evidence="2">Uncharacterized protein</fullName>
    </submittedName>
</protein>
<comment type="caution">
    <text evidence="2">The sequence shown here is derived from an EMBL/GenBank/DDBJ whole genome shotgun (WGS) entry which is preliminary data.</text>
</comment>
<reference evidence="3" key="1">
    <citation type="journal article" date="2019" name="Int. J. Syst. Evol. Microbiol.">
        <title>The Global Catalogue of Microorganisms (GCM) 10K type strain sequencing project: providing services to taxonomists for standard genome sequencing and annotation.</title>
        <authorList>
            <consortium name="The Broad Institute Genomics Platform"/>
            <consortium name="The Broad Institute Genome Sequencing Center for Infectious Disease"/>
            <person name="Wu L."/>
            <person name="Ma J."/>
        </authorList>
    </citation>
    <scope>NUCLEOTIDE SEQUENCE [LARGE SCALE GENOMIC DNA]</scope>
    <source>
        <strain evidence="3">DT92</strain>
    </source>
</reference>
<feature type="signal peptide" evidence="1">
    <location>
        <begin position="1"/>
        <end position="19"/>
    </location>
</feature>
<evidence type="ECO:0000256" key="1">
    <source>
        <dbReference type="SAM" id="SignalP"/>
    </source>
</evidence>
<gene>
    <name evidence="2" type="ORF">ACFSJT_18580</name>
</gene>
<name>A0ABW5B0P4_9FLAO</name>